<accession>A0A482VK37</accession>
<reference evidence="2 3" key="1">
    <citation type="submission" date="2017-03" db="EMBL/GenBank/DDBJ databases">
        <title>Genome of the blue death feigning beetle - Asbolus verrucosus.</title>
        <authorList>
            <person name="Rider S.D."/>
        </authorList>
    </citation>
    <scope>NUCLEOTIDE SEQUENCE [LARGE SCALE GENOMIC DNA]</scope>
    <source>
        <strain evidence="2">Butters</strain>
        <tissue evidence="2">Head and leg muscle</tissue>
    </source>
</reference>
<proteinExistence type="predicted"/>
<gene>
    <name evidence="2" type="ORF">BDFB_010678</name>
</gene>
<evidence type="ECO:0000313" key="2">
    <source>
        <dbReference type="EMBL" id="RZC33150.1"/>
    </source>
</evidence>
<sequence length="39" mass="4510">MEEHLVHPSPASAHRQVQSQTVERHDSRPRSRRGMNCSD</sequence>
<name>A0A482VK37_ASBVE</name>
<evidence type="ECO:0000256" key="1">
    <source>
        <dbReference type="SAM" id="MobiDB-lite"/>
    </source>
</evidence>
<evidence type="ECO:0000313" key="3">
    <source>
        <dbReference type="Proteomes" id="UP000292052"/>
    </source>
</evidence>
<organism evidence="2 3">
    <name type="scientific">Asbolus verrucosus</name>
    <name type="common">Desert ironclad beetle</name>
    <dbReference type="NCBI Taxonomy" id="1661398"/>
    <lineage>
        <taxon>Eukaryota</taxon>
        <taxon>Metazoa</taxon>
        <taxon>Ecdysozoa</taxon>
        <taxon>Arthropoda</taxon>
        <taxon>Hexapoda</taxon>
        <taxon>Insecta</taxon>
        <taxon>Pterygota</taxon>
        <taxon>Neoptera</taxon>
        <taxon>Endopterygota</taxon>
        <taxon>Coleoptera</taxon>
        <taxon>Polyphaga</taxon>
        <taxon>Cucujiformia</taxon>
        <taxon>Tenebrionidae</taxon>
        <taxon>Pimeliinae</taxon>
        <taxon>Asbolus</taxon>
    </lineage>
</organism>
<comment type="caution">
    <text evidence="2">The sequence shown here is derived from an EMBL/GenBank/DDBJ whole genome shotgun (WGS) entry which is preliminary data.</text>
</comment>
<protein>
    <submittedName>
        <fullName evidence="2">Uncharacterized protein</fullName>
    </submittedName>
</protein>
<dbReference type="Proteomes" id="UP000292052">
    <property type="component" value="Unassembled WGS sequence"/>
</dbReference>
<dbReference type="AlphaFoldDB" id="A0A482VK37"/>
<dbReference type="EMBL" id="QDEB01091525">
    <property type="protein sequence ID" value="RZC33150.1"/>
    <property type="molecule type" value="Genomic_DNA"/>
</dbReference>
<keyword evidence="3" id="KW-1185">Reference proteome</keyword>
<feature type="region of interest" description="Disordered" evidence="1">
    <location>
        <begin position="1"/>
        <end position="39"/>
    </location>
</feature>